<proteinExistence type="inferred from homology"/>
<evidence type="ECO:0000313" key="2">
    <source>
        <dbReference type="EMBL" id="BCS88914.1"/>
    </source>
</evidence>
<dbReference type="EMBL" id="AP024485">
    <property type="protein sequence ID" value="BCS88914.1"/>
    <property type="molecule type" value="Genomic_DNA"/>
</dbReference>
<organism evidence="2 3">
    <name type="scientific">Pseudodesulfovibrio sediminis</name>
    <dbReference type="NCBI Taxonomy" id="2810563"/>
    <lineage>
        <taxon>Bacteria</taxon>
        <taxon>Pseudomonadati</taxon>
        <taxon>Thermodesulfobacteriota</taxon>
        <taxon>Desulfovibrionia</taxon>
        <taxon>Desulfovibrionales</taxon>
        <taxon>Desulfovibrionaceae</taxon>
    </lineage>
</organism>
<evidence type="ECO:0000313" key="3">
    <source>
        <dbReference type="Proteomes" id="UP001053296"/>
    </source>
</evidence>
<protein>
    <recommendedName>
        <fullName evidence="1">UPF0434 protein PSDVSF_21560</fullName>
    </recommendedName>
</protein>
<dbReference type="HAMAP" id="MF_01187">
    <property type="entry name" value="UPF0434"/>
    <property type="match status" value="1"/>
</dbReference>
<dbReference type="Gene3D" id="2.20.25.10">
    <property type="match status" value="1"/>
</dbReference>
<reference evidence="2" key="1">
    <citation type="journal article" date="2022" name="Arch. Microbiol.">
        <title>Pseudodesulfovibrio sediminis sp. nov., a mesophilic and neutrophilic sulfate-reducing bacterium isolated from sediment of a brackish lake.</title>
        <authorList>
            <person name="Takahashi A."/>
            <person name="Kojima H."/>
            <person name="Watanabe M."/>
            <person name="Fukui M."/>
        </authorList>
    </citation>
    <scope>NUCLEOTIDE SEQUENCE</scope>
    <source>
        <strain evidence="2">SF6</strain>
    </source>
</reference>
<dbReference type="PANTHER" id="PTHR33505">
    <property type="entry name" value="ZGC:162634"/>
    <property type="match status" value="1"/>
</dbReference>
<name>A0ABM9SE70_9BACT</name>
<dbReference type="Proteomes" id="UP001053296">
    <property type="component" value="Chromosome"/>
</dbReference>
<evidence type="ECO:0000256" key="1">
    <source>
        <dbReference type="HAMAP-Rule" id="MF_01187"/>
    </source>
</evidence>
<gene>
    <name evidence="2" type="ORF">PSDVSF_21560</name>
</gene>
<accession>A0ABM9SE70</accession>
<keyword evidence="3" id="KW-1185">Reference proteome</keyword>
<dbReference type="InterPro" id="IPR005651">
    <property type="entry name" value="Trm112-like"/>
</dbReference>
<comment type="similarity">
    <text evidence="1">Belongs to the UPF0434 family.</text>
</comment>
<sequence>MTMNTELLDILVCPKCKGDVALKPAGDGLACDSCKVVYPVKDDIPIMLVDQAVPEKEWTGSK</sequence>
<dbReference type="Pfam" id="PF03966">
    <property type="entry name" value="Trm112p"/>
    <property type="match status" value="1"/>
</dbReference>
<dbReference type="SUPFAM" id="SSF158997">
    <property type="entry name" value="Trm112p-like"/>
    <property type="match status" value="1"/>
</dbReference>
<dbReference type="PANTHER" id="PTHR33505:SF4">
    <property type="entry name" value="PROTEIN PREY, MITOCHONDRIAL"/>
    <property type="match status" value="1"/>
</dbReference>
<dbReference type="RefSeq" id="WP_229590908.1">
    <property type="nucleotide sequence ID" value="NZ_AP024485.1"/>
</dbReference>